<keyword evidence="2" id="KW-1185">Reference proteome</keyword>
<proteinExistence type="predicted"/>
<evidence type="ECO:0000313" key="2">
    <source>
        <dbReference type="Proteomes" id="UP000019253"/>
    </source>
</evidence>
<gene>
    <name evidence="1" type="ORF">PGRAN_08399</name>
</gene>
<comment type="caution">
    <text evidence="1">The sequence shown here is derived from an EMBL/GenBank/DDBJ whole genome shotgun (WGS) entry which is preliminary data.</text>
</comment>
<accession>W7B898</accession>
<organism evidence="1 2">
    <name type="scientific">Listeria grandensis FSL F6-0971</name>
    <dbReference type="NCBI Taxonomy" id="1265819"/>
    <lineage>
        <taxon>Bacteria</taxon>
        <taxon>Bacillati</taxon>
        <taxon>Bacillota</taxon>
        <taxon>Bacilli</taxon>
        <taxon>Bacillales</taxon>
        <taxon>Listeriaceae</taxon>
        <taxon>Listeria</taxon>
    </lineage>
</organism>
<name>W7B898_9LIST</name>
<evidence type="ECO:0000313" key="1">
    <source>
        <dbReference type="EMBL" id="EUJ23489.1"/>
    </source>
</evidence>
<dbReference type="Proteomes" id="UP000019253">
    <property type="component" value="Unassembled WGS sequence"/>
</dbReference>
<protein>
    <submittedName>
        <fullName evidence="1">Uncharacterized protein</fullName>
    </submittedName>
</protein>
<dbReference type="RefSeq" id="WP_206537357.1">
    <property type="nucleotide sequence ID" value="NZ_AODD01000010.1"/>
</dbReference>
<dbReference type="EMBL" id="AODD01000010">
    <property type="protein sequence ID" value="EUJ23489.1"/>
    <property type="molecule type" value="Genomic_DNA"/>
</dbReference>
<reference evidence="1 2" key="1">
    <citation type="journal article" date="2014" name="Int. J. Syst. Evol. Microbiol.">
        <title>Listeria floridensis sp. nov., Listeria aquatica sp. nov., Listeria cornellensis sp. nov., Listeria riparia sp. nov. and Listeria grandensis sp. nov., from agricultural and natural environments.</title>
        <authorList>
            <person name="den Bakker H.C."/>
            <person name="Warchocki S."/>
            <person name="Wright E.M."/>
            <person name="Allred A.F."/>
            <person name="Ahlstrom C."/>
            <person name="Manuel C.S."/>
            <person name="Stasiewicz M.J."/>
            <person name="Burrell A."/>
            <person name="Roof S."/>
            <person name="Strawn L."/>
            <person name="Fortes E.D."/>
            <person name="Nightingale K.K."/>
            <person name="Kephart D."/>
            <person name="Wiedmann M."/>
        </authorList>
    </citation>
    <scope>NUCLEOTIDE SEQUENCE [LARGE SCALE GENOMIC DNA]</scope>
    <source>
        <strain evidence="2">FSL F6-971</strain>
    </source>
</reference>
<feature type="non-terminal residue" evidence="1">
    <location>
        <position position="1"/>
    </location>
</feature>
<dbReference type="AlphaFoldDB" id="W7B898"/>
<sequence>LRWKTEVIKKGLGHNPDKSAKSARIQGVWRTSGSHVQSYTPLPASTKLPEYKRFRSICVKQNFRPTQSNGLGDFALS</sequence>